<protein>
    <submittedName>
        <fullName evidence="1">Type III secretion system chaperone</fullName>
    </submittedName>
</protein>
<dbReference type="Proteomes" id="UP000664417">
    <property type="component" value="Unassembled WGS sequence"/>
</dbReference>
<dbReference type="RefSeq" id="WP_207862050.1">
    <property type="nucleotide sequence ID" value="NZ_JAFREP010000031.1"/>
</dbReference>
<comment type="caution">
    <text evidence="1">The sequence shown here is derived from an EMBL/GenBank/DDBJ whole genome shotgun (WGS) entry which is preliminary data.</text>
</comment>
<proteinExistence type="predicted"/>
<dbReference type="Pfam" id="PF05932">
    <property type="entry name" value="CesT"/>
    <property type="match status" value="1"/>
</dbReference>
<gene>
    <name evidence="1" type="ORF">J3U88_26615</name>
</gene>
<dbReference type="SUPFAM" id="SSF69635">
    <property type="entry name" value="Type III secretory system chaperone-like"/>
    <property type="match status" value="1"/>
</dbReference>
<organism evidence="1 2">
    <name type="scientific">Acanthopleuribacter pedis</name>
    <dbReference type="NCBI Taxonomy" id="442870"/>
    <lineage>
        <taxon>Bacteria</taxon>
        <taxon>Pseudomonadati</taxon>
        <taxon>Acidobacteriota</taxon>
        <taxon>Holophagae</taxon>
        <taxon>Acanthopleuribacterales</taxon>
        <taxon>Acanthopleuribacteraceae</taxon>
        <taxon>Acanthopleuribacter</taxon>
    </lineage>
</organism>
<dbReference type="EMBL" id="JAFREP010000031">
    <property type="protein sequence ID" value="MBO1322078.1"/>
    <property type="molecule type" value="Genomic_DNA"/>
</dbReference>
<dbReference type="AlphaFoldDB" id="A0A8J7U736"/>
<dbReference type="CDD" id="cd16364">
    <property type="entry name" value="T3SC_I-like"/>
    <property type="match status" value="1"/>
</dbReference>
<evidence type="ECO:0000313" key="2">
    <source>
        <dbReference type="Proteomes" id="UP000664417"/>
    </source>
</evidence>
<evidence type="ECO:0000313" key="1">
    <source>
        <dbReference type="EMBL" id="MBO1322078.1"/>
    </source>
</evidence>
<keyword evidence="2" id="KW-1185">Reference proteome</keyword>
<dbReference type="InterPro" id="IPR010261">
    <property type="entry name" value="Tir_chaperone"/>
</dbReference>
<dbReference type="GO" id="GO:0030254">
    <property type="term" value="P:protein secretion by the type III secretion system"/>
    <property type="evidence" value="ECO:0007669"/>
    <property type="project" value="InterPro"/>
</dbReference>
<dbReference type="Gene3D" id="3.30.1460.10">
    <property type="match status" value="1"/>
</dbReference>
<sequence>MQHHPILETYLSEFAHKHNAQFHEGDEQGFAVITFADETSFHFHLEPETQSITAFSILGVVPEKNRLNIFSYALGSNLFQGRTRGATLGLDEECSALVLQRSLQLNDFQPVAFQEALEALMEVAELWRGYLAEAHRVAGQPDEPTGAAAKDAKLENAVMGRLLFPTQFA</sequence>
<reference evidence="1" key="1">
    <citation type="submission" date="2021-03" db="EMBL/GenBank/DDBJ databases">
        <authorList>
            <person name="Wang G."/>
        </authorList>
    </citation>
    <scope>NUCLEOTIDE SEQUENCE</scope>
    <source>
        <strain evidence="1">KCTC 12899</strain>
    </source>
</reference>
<accession>A0A8J7U736</accession>
<name>A0A8J7U736_9BACT</name>